<reference evidence="1 2" key="1">
    <citation type="submission" date="2018-10" db="EMBL/GenBank/DDBJ databases">
        <title>Genome assembly for a Yunnan-Guizhou Plateau 3E fish, Anabarilius grahami (Regan), and its evolutionary and genetic applications.</title>
        <authorList>
            <person name="Jiang W."/>
        </authorList>
    </citation>
    <scope>NUCLEOTIDE SEQUENCE [LARGE SCALE GENOMIC DNA]</scope>
    <source>
        <strain evidence="1">AG-KIZ</strain>
        <tissue evidence="1">Muscle</tissue>
    </source>
</reference>
<dbReference type="EMBL" id="RJVU01061435">
    <property type="protein sequence ID" value="ROJ36073.1"/>
    <property type="molecule type" value="Genomic_DNA"/>
</dbReference>
<keyword evidence="2" id="KW-1185">Reference proteome</keyword>
<proteinExistence type="predicted"/>
<dbReference type="Proteomes" id="UP000281406">
    <property type="component" value="Unassembled WGS sequence"/>
</dbReference>
<protein>
    <submittedName>
        <fullName evidence="1">Uncharacterized protein</fullName>
    </submittedName>
</protein>
<organism evidence="1 2">
    <name type="scientific">Anabarilius grahami</name>
    <name type="common">Kanglang fish</name>
    <name type="synonym">Barilius grahami</name>
    <dbReference type="NCBI Taxonomy" id="495550"/>
    <lineage>
        <taxon>Eukaryota</taxon>
        <taxon>Metazoa</taxon>
        <taxon>Chordata</taxon>
        <taxon>Craniata</taxon>
        <taxon>Vertebrata</taxon>
        <taxon>Euteleostomi</taxon>
        <taxon>Actinopterygii</taxon>
        <taxon>Neopterygii</taxon>
        <taxon>Teleostei</taxon>
        <taxon>Ostariophysi</taxon>
        <taxon>Cypriniformes</taxon>
        <taxon>Xenocyprididae</taxon>
        <taxon>Xenocypridinae</taxon>
        <taxon>Xenocypridinae incertae sedis</taxon>
        <taxon>Anabarilius</taxon>
    </lineage>
</organism>
<dbReference type="AlphaFoldDB" id="A0A3N0XTT7"/>
<comment type="caution">
    <text evidence="1">The sequence shown here is derived from an EMBL/GenBank/DDBJ whole genome shotgun (WGS) entry which is preliminary data.</text>
</comment>
<sequence length="148" mass="16338">MEEICEKEEEWNGGCAAQETHFKLYDGFSYRHMGKPRATHTISVQAMQGTLRVLVIIKSSAAEVSLSQGEGHHPSSTVPTDNTHNITEMIDISHRKMRRTLVIGRQGKREGVKGREGGGMKLPCCGGGARRLHEDTCLETARKGHTDP</sequence>
<name>A0A3N0XTT7_ANAGA</name>
<evidence type="ECO:0000313" key="2">
    <source>
        <dbReference type="Proteomes" id="UP000281406"/>
    </source>
</evidence>
<gene>
    <name evidence="1" type="ORF">DPX16_12698</name>
</gene>
<evidence type="ECO:0000313" key="1">
    <source>
        <dbReference type="EMBL" id="ROJ36073.1"/>
    </source>
</evidence>
<accession>A0A3N0XTT7</accession>